<feature type="region of interest" description="Disordered" evidence="2">
    <location>
        <begin position="115"/>
        <end position="138"/>
    </location>
</feature>
<dbReference type="Gene3D" id="3.40.366.10">
    <property type="entry name" value="Malonyl-Coenzyme A Acyl Carrier Protein, domain 2"/>
    <property type="match status" value="2"/>
</dbReference>
<evidence type="ECO:0000259" key="4">
    <source>
        <dbReference type="Pfam" id="PF16073"/>
    </source>
</evidence>
<dbReference type="PANTHER" id="PTHR10982:SF21">
    <property type="entry name" value="FATTY ACID SYNTHASE SUBUNIT BETA"/>
    <property type="match status" value="1"/>
</dbReference>
<evidence type="ECO:0000256" key="1">
    <source>
        <dbReference type="ARBA" id="ARBA00022679"/>
    </source>
</evidence>
<feature type="domain" description="Fatty acid synthase beta subunit AflB /Fas1-like central" evidence="3">
    <location>
        <begin position="833"/>
        <end position="1189"/>
    </location>
</feature>
<dbReference type="Gene3D" id="1.20.1050.120">
    <property type="match status" value="1"/>
</dbReference>
<evidence type="ECO:0000259" key="3">
    <source>
        <dbReference type="Pfam" id="PF08354"/>
    </source>
</evidence>
<dbReference type="EMBL" id="JAPDMZ010000372">
    <property type="protein sequence ID" value="KAK0543348.1"/>
    <property type="molecule type" value="Genomic_DNA"/>
</dbReference>
<feature type="compositionally biased region" description="Pro residues" evidence="2">
    <location>
        <begin position="19"/>
        <end position="29"/>
    </location>
</feature>
<dbReference type="Gene3D" id="1.20.930.70">
    <property type="match status" value="1"/>
</dbReference>
<dbReference type="GO" id="GO:0004318">
    <property type="term" value="F:enoyl-[acyl-carrier-protein] reductase (NADH) activity"/>
    <property type="evidence" value="ECO:0007669"/>
    <property type="project" value="InterPro"/>
</dbReference>
<keyword evidence="6" id="KW-1185">Reference proteome</keyword>
<evidence type="ECO:0000313" key="5">
    <source>
        <dbReference type="EMBL" id="KAK0543348.1"/>
    </source>
</evidence>
<evidence type="ECO:0000256" key="2">
    <source>
        <dbReference type="SAM" id="MobiDB-lite"/>
    </source>
</evidence>
<dbReference type="InterPro" id="IPR003965">
    <property type="entry name" value="Fatty_acid_synthase"/>
</dbReference>
<dbReference type="GO" id="GO:0004312">
    <property type="term" value="F:fatty acid synthase activity"/>
    <property type="evidence" value="ECO:0007669"/>
    <property type="project" value="InterPro"/>
</dbReference>
<feature type="domain" description="Starter acyltransferase (SAT)" evidence="4">
    <location>
        <begin position="271"/>
        <end position="518"/>
    </location>
</feature>
<keyword evidence="1 5" id="KW-0808">Transferase</keyword>
<sequence>MAFFLSSPASTTSTIRPPLIMPPTSPPAPNTCSTIDSGNQPPAPPPQSRTSTPDTVSATHSSNAAANTLTRPLTIRANDVHVEVQVPSYQDGWLASQLLREGFESSYKKQIQGVAASASAGSDVEKKEQQTTSATLPSRANPAHISLTAAFLGFAARKANEHAQDRPLLDCVQAIWTFFRIEYLTTTTRSSQSTQHSKPFTASPKHGTKTEIDIHSIATNAADFDEQARTSLLRDYYTAYVTLEKGGKEPQLPTPKLFQLASQGKAGLFALFGGQGTNEVHFNELQLLFDTYRPLVEPVLKVATRKLQHLVEQATVEGYSSFYLPGLNVYSWLTGSQPRPSTAYLGSIPVSLPLIGLTQLSRYLVSLRVSGLSARQFRDRFQGATGHSQGIVSAVVMAASDSLSSFESNVIKGLELLFHIGKCGQEAFPTFSIELAVIGDIMTGSEGVPTTVLAVEGLSEEALNMYVGNVNSVLAPEDHIVVSQHNGTHHRVVTGQPRVLSSLVRRIWNGTQIDQLPISSDQPRLLPTMRFLPVSSPFHSPHLEGVSNQIAEDCYGEEGYTKLWSVEDLAIEVRDTYDGSDLRTHAEEGILSSILRQIFDQPVHWSKATDVPSFITHCVDFGTGGLFGTDGLTASSLQSRGVRVIVAKFPNHEAAELYDSQRIKVEEGWTSAFSPKLVKTEDGVLRIDTRFTRLLGRAPIMVPKRTPSPVGAGLNAGFHIELADGGHCNAKALRAKMAEIQAATKPGQGFTLNALFINPRPGAIQLPTRQEMRRESLPLQGFCLAAGIPSTDNAKEIIAGLRSAGIEHVAFKPASADAIRQVCIIAAANPDFPVILQWTVGRAGGHHSAEDSHAPILATYGRIRQQSNIVLVAGSGFGSADDFWPYLSGDWSVKKFGLEPMPFDGVLSRGWVMIAKEAHASTAVKQLIVDAPGVKDASWEGVYEKETGGIITVTSELGEPIHKIATRGIKLWADLDKKLFSLASKDKKLAWLAEHRDWLIGKLNADFQKPWFPAHLDGTVANNVADLTYEEVTRRMLRLLFDAHQSRWIDPSLQRLMGDWLRRVEERFAGIESAGRKLSMLQSYSILDKEPAAFLGNFFAEYVDATKILLAAEDVSFFLALCQRPGQKPVPFIPVLCDNFQTWFEKDSFWQAEDIDAVFNSDPQRVCKIQTLMAAQHATDVDEPIEDMLGDDGQRLIQLCLERFYEGDASKVPSAQSLGPEVTIRVAYEKGADMVDDGMEEVMEVDGVWSDEVELALSEDEVELALSEDEVELNLSGDEIELATDNEERNESELSWLPAFLLARDATDITEDELFKSLGLGPCLLATLAFCASPHGMSTMMCPDLVASAKAPTNKAALLDLIAADNNAVSPAALKVAEKVRDGSLTGSDSDLANLADAATSKSGGVYGVFFFALTDARLVGAYVGQTQYRAGFRHRIQKHQRNANGAMKNMDLYTDHHGWRDPNVRVVTKILADFGQFTPGTPHSPQVDRLEAALISRMGILAPAHSAWRNRVRAMWEAYFRKNFARIPATEAHLWPLLHNVHLTGFNKETGCEAHAWRQAGSTFRDAAGRGVLLAVTNNNGVRTVQMNGFHLGLAERRVA</sequence>
<dbReference type="GO" id="GO:0006633">
    <property type="term" value="P:fatty acid biosynthetic process"/>
    <property type="evidence" value="ECO:0007669"/>
    <property type="project" value="InterPro"/>
</dbReference>
<dbReference type="Pfam" id="PF08354">
    <property type="entry name" value="Fas1-AflB-like_hel"/>
    <property type="match status" value="1"/>
</dbReference>
<dbReference type="InterPro" id="IPR013785">
    <property type="entry name" value="Aldolase_TIM"/>
</dbReference>
<organism evidence="5 6">
    <name type="scientific">Tilletia horrida</name>
    <dbReference type="NCBI Taxonomy" id="155126"/>
    <lineage>
        <taxon>Eukaryota</taxon>
        <taxon>Fungi</taxon>
        <taxon>Dikarya</taxon>
        <taxon>Basidiomycota</taxon>
        <taxon>Ustilaginomycotina</taxon>
        <taxon>Exobasidiomycetes</taxon>
        <taxon>Tilletiales</taxon>
        <taxon>Tilletiaceae</taxon>
        <taxon>Tilletia</taxon>
    </lineage>
</organism>
<keyword evidence="5" id="KW-0012">Acyltransferase</keyword>
<dbReference type="InterPro" id="IPR050830">
    <property type="entry name" value="Fungal_FAS"/>
</dbReference>
<dbReference type="Pfam" id="PF16073">
    <property type="entry name" value="SAT"/>
    <property type="match status" value="1"/>
</dbReference>
<dbReference type="GO" id="GO:0004321">
    <property type="term" value="F:fatty-acyl-CoA synthase activity"/>
    <property type="evidence" value="ECO:0007669"/>
    <property type="project" value="UniProtKB-EC"/>
</dbReference>
<comment type="caution">
    <text evidence="5">The sequence shown here is derived from an EMBL/GenBank/DDBJ whole genome shotgun (WGS) entry which is preliminary data.</text>
</comment>
<dbReference type="PRINTS" id="PR01483">
    <property type="entry name" value="FASYNTHASE"/>
</dbReference>
<evidence type="ECO:0000313" key="6">
    <source>
        <dbReference type="Proteomes" id="UP001176517"/>
    </source>
</evidence>
<feature type="region of interest" description="Disordered" evidence="2">
    <location>
        <begin position="1"/>
        <end position="69"/>
    </location>
</feature>
<feature type="compositionally biased region" description="Polar residues" evidence="2">
    <location>
        <begin position="30"/>
        <end position="40"/>
    </location>
</feature>
<dbReference type="InterPro" id="IPR001227">
    <property type="entry name" value="Ac_transferase_dom_sf"/>
</dbReference>
<reference evidence="5" key="1">
    <citation type="journal article" date="2023" name="PhytoFront">
        <title>Draft Genome Resources of Seven Strains of Tilletia horrida, Causal Agent of Kernel Smut of Rice.</title>
        <authorList>
            <person name="Khanal S."/>
            <person name="Antony Babu S."/>
            <person name="Zhou X.G."/>
        </authorList>
    </citation>
    <scope>NUCLEOTIDE SEQUENCE</scope>
    <source>
        <strain evidence="5">TX6</strain>
    </source>
</reference>
<dbReference type="SUPFAM" id="SSF52151">
    <property type="entry name" value="FabD/lysophospholipase-like"/>
    <property type="match status" value="1"/>
</dbReference>
<dbReference type="InterPro" id="IPR032088">
    <property type="entry name" value="SAT"/>
</dbReference>
<dbReference type="PANTHER" id="PTHR10982">
    <property type="entry name" value="MALONYL COA-ACYL CARRIER PROTEIN TRANSACYLASE"/>
    <property type="match status" value="1"/>
</dbReference>
<dbReference type="EC" id="2.3.1.86" evidence="5"/>
<dbReference type="GO" id="GO:0005835">
    <property type="term" value="C:fatty acid synthase complex"/>
    <property type="evidence" value="ECO:0007669"/>
    <property type="project" value="InterPro"/>
</dbReference>
<dbReference type="InterPro" id="IPR016035">
    <property type="entry name" value="Acyl_Trfase/lysoPLipase"/>
</dbReference>
<accession>A0AAN6GLB4</accession>
<dbReference type="InterPro" id="IPR013565">
    <property type="entry name" value="Fas1/AflB-like_central"/>
</dbReference>
<gene>
    <name evidence="5" type="primary">fas2_3</name>
    <name evidence="5" type="ORF">OC846_006443</name>
</gene>
<protein>
    <submittedName>
        <fullName evidence="5">Fatty acid synthase alpha subunit Lsd1</fullName>
        <ecNumber evidence="5">2.3.1.86</ecNumber>
    </submittedName>
</protein>
<proteinExistence type="predicted"/>
<dbReference type="Proteomes" id="UP001176517">
    <property type="component" value="Unassembled WGS sequence"/>
</dbReference>
<dbReference type="Gene3D" id="3.20.20.70">
    <property type="entry name" value="Aldolase class I"/>
    <property type="match status" value="1"/>
</dbReference>
<name>A0AAN6GLB4_9BASI</name>
<feature type="compositionally biased region" description="Low complexity" evidence="2">
    <location>
        <begin position="55"/>
        <end position="69"/>
    </location>
</feature>
<dbReference type="FunFam" id="3.40.366.10:FF:000006">
    <property type="entry name" value="Fatty acid synthase beta subunit dehydratase"/>
    <property type="match status" value="1"/>
</dbReference>
<dbReference type="FunFam" id="1.20.930.70:FF:000001">
    <property type="entry name" value="Fatty acid synthase beta subunit dehydratase"/>
    <property type="match status" value="1"/>
</dbReference>